<name>A0A5J9THD1_9POAL</name>
<dbReference type="SUPFAM" id="SSF56281">
    <property type="entry name" value="Metallo-hydrolase/oxidoreductase"/>
    <property type="match status" value="1"/>
</dbReference>
<dbReference type="Gene3D" id="3.60.15.10">
    <property type="entry name" value="Ribonuclease Z/Hydroxyacylglutathione hydrolase-like"/>
    <property type="match status" value="1"/>
</dbReference>
<organism evidence="2 3">
    <name type="scientific">Eragrostis curvula</name>
    <name type="common">weeping love grass</name>
    <dbReference type="NCBI Taxonomy" id="38414"/>
    <lineage>
        <taxon>Eukaryota</taxon>
        <taxon>Viridiplantae</taxon>
        <taxon>Streptophyta</taxon>
        <taxon>Embryophyta</taxon>
        <taxon>Tracheophyta</taxon>
        <taxon>Spermatophyta</taxon>
        <taxon>Magnoliopsida</taxon>
        <taxon>Liliopsida</taxon>
        <taxon>Poales</taxon>
        <taxon>Poaceae</taxon>
        <taxon>PACMAD clade</taxon>
        <taxon>Chloridoideae</taxon>
        <taxon>Eragrostideae</taxon>
        <taxon>Eragrostidinae</taxon>
        <taxon>Eragrostis</taxon>
    </lineage>
</organism>
<dbReference type="InterPro" id="IPR036866">
    <property type="entry name" value="RibonucZ/Hydroxyglut_hydro"/>
</dbReference>
<dbReference type="Gramene" id="TVU10647">
    <property type="protein sequence ID" value="TVU10647"/>
    <property type="gene ID" value="EJB05_44191"/>
</dbReference>
<keyword evidence="3" id="KW-1185">Reference proteome</keyword>
<gene>
    <name evidence="2" type="ORF">EJB05_44191</name>
</gene>
<accession>A0A5J9THD1</accession>
<protein>
    <recommendedName>
        <fullName evidence="4">Metallo-beta-lactamase domain-containing protein</fullName>
    </recommendedName>
</protein>
<dbReference type="Proteomes" id="UP000324897">
    <property type="component" value="Chromosome 3"/>
</dbReference>
<evidence type="ECO:0000313" key="2">
    <source>
        <dbReference type="EMBL" id="TVU10647.1"/>
    </source>
</evidence>
<feature type="region of interest" description="Disordered" evidence="1">
    <location>
        <begin position="1"/>
        <end position="72"/>
    </location>
</feature>
<dbReference type="OrthoDB" id="527344at2759"/>
<evidence type="ECO:0000313" key="3">
    <source>
        <dbReference type="Proteomes" id="UP000324897"/>
    </source>
</evidence>
<feature type="compositionally biased region" description="Basic residues" evidence="1">
    <location>
        <begin position="59"/>
        <end position="70"/>
    </location>
</feature>
<dbReference type="AlphaFoldDB" id="A0A5J9THD1"/>
<evidence type="ECO:0008006" key="4">
    <source>
        <dbReference type="Google" id="ProtNLM"/>
    </source>
</evidence>
<comment type="caution">
    <text evidence="2">The sequence shown here is derived from an EMBL/GenBank/DDBJ whole genome shotgun (WGS) entry which is preliminary data.</text>
</comment>
<evidence type="ECO:0000256" key="1">
    <source>
        <dbReference type="SAM" id="MobiDB-lite"/>
    </source>
</evidence>
<sequence length="391" mass="43635">MGRATPKLGLGPSLFPRVTSSPPDARRSPRETVPCRQRQRGLVDSPAPPSQKIGPERRRTLRPQPYRRRRNGENLRVLGGGFAHCRPSSFFLFSFFCSRTRRRTAAPLVPPVSTPPSPSSSKANHGLEIEGYPVEGVSIGGKETCVIFPTLSLAFDIGLCRLEHAVKQEFLFISHGHLDHMGGLPMYVSAREFLGRSPPTIFIPACLRDLVVQLFEVQRAITRSELKHNLVPLEVGEEYQLRKELKGYVIYTVKQKIKQEFIGLGHSEIKRLRLSGVEITNTVSTPEIAFTGDTTSDFILDPDNADVLAYCGVRFWMTPLRLSMQENMGTHTNIAGHSDKLGNNAILLTHFSARYTSEDIDAAINRLPPSFRSRVNALKEGFKTSSRHQPP</sequence>
<reference evidence="2 3" key="1">
    <citation type="journal article" date="2019" name="Sci. Rep.">
        <title>A high-quality genome of Eragrostis curvula grass provides insights into Poaceae evolution and supports new strategies to enhance forage quality.</title>
        <authorList>
            <person name="Carballo J."/>
            <person name="Santos B.A.C.M."/>
            <person name="Zappacosta D."/>
            <person name="Garbus I."/>
            <person name="Selva J.P."/>
            <person name="Gallo C.A."/>
            <person name="Diaz A."/>
            <person name="Albertini E."/>
            <person name="Caccamo M."/>
            <person name="Echenique V."/>
        </authorList>
    </citation>
    <scope>NUCLEOTIDE SEQUENCE [LARGE SCALE GENOMIC DNA]</scope>
    <source>
        <strain evidence="3">cv. Victoria</strain>
        <tissue evidence="2">Leaf</tissue>
    </source>
</reference>
<proteinExistence type="predicted"/>
<dbReference type="PANTHER" id="PTHR46504:SF2">
    <property type="entry name" value="TRNASE Z TRZ1"/>
    <property type="match status" value="1"/>
</dbReference>
<dbReference type="PANTHER" id="PTHR46504">
    <property type="entry name" value="TRNASE Z TRZ1"/>
    <property type="match status" value="1"/>
</dbReference>
<dbReference type="EMBL" id="RWGY01000039">
    <property type="protein sequence ID" value="TVU10647.1"/>
    <property type="molecule type" value="Genomic_DNA"/>
</dbReference>
<feature type="non-terminal residue" evidence="2">
    <location>
        <position position="1"/>
    </location>
</feature>